<dbReference type="Proteomes" id="UP000294850">
    <property type="component" value="Unassembled WGS sequence"/>
</dbReference>
<protein>
    <submittedName>
        <fullName evidence="1">Uncharacterized protein</fullName>
    </submittedName>
</protein>
<accession>A0A4R5DPR7</accession>
<dbReference type="EMBL" id="SMFL01000003">
    <property type="protein sequence ID" value="TDE16336.1"/>
    <property type="molecule type" value="Genomic_DNA"/>
</dbReference>
<organism evidence="1 2">
    <name type="scientific">Dyadobacter psychrotolerans</name>
    <dbReference type="NCBI Taxonomy" id="2541721"/>
    <lineage>
        <taxon>Bacteria</taxon>
        <taxon>Pseudomonadati</taxon>
        <taxon>Bacteroidota</taxon>
        <taxon>Cytophagia</taxon>
        <taxon>Cytophagales</taxon>
        <taxon>Spirosomataceae</taxon>
        <taxon>Dyadobacter</taxon>
    </lineage>
</organism>
<comment type="caution">
    <text evidence="1">The sequence shown here is derived from an EMBL/GenBank/DDBJ whole genome shotgun (WGS) entry which is preliminary data.</text>
</comment>
<evidence type="ECO:0000313" key="2">
    <source>
        <dbReference type="Proteomes" id="UP000294850"/>
    </source>
</evidence>
<name>A0A4R5DPR7_9BACT</name>
<gene>
    <name evidence="1" type="ORF">E0F88_08795</name>
</gene>
<evidence type="ECO:0000313" key="1">
    <source>
        <dbReference type="EMBL" id="TDE16336.1"/>
    </source>
</evidence>
<dbReference type="RefSeq" id="WP_131957870.1">
    <property type="nucleotide sequence ID" value="NZ_SMFL01000003.1"/>
</dbReference>
<reference evidence="1 2" key="1">
    <citation type="submission" date="2019-03" db="EMBL/GenBank/DDBJ databases">
        <title>Dyadobacter AR-3-6 sp. nov., isolated from arctic soil.</title>
        <authorList>
            <person name="Chaudhary D.K."/>
        </authorList>
    </citation>
    <scope>NUCLEOTIDE SEQUENCE [LARGE SCALE GENOMIC DNA]</scope>
    <source>
        <strain evidence="1 2">AR-3-6</strain>
    </source>
</reference>
<dbReference type="AlphaFoldDB" id="A0A4R5DPR7"/>
<proteinExistence type="predicted"/>
<keyword evidence="2" id="KW-1185">Reference proteome</keyword>
<sequence>MDYLDLIEDIGYSCKPDRDEFIKKMGASISKVKDDKNTIIDIRELDRLRVRALTTTSLTIKKLEAIKEIDGDIGYKQSIMDNLRDFESACENEFKLSINIFDQRIPDRFERVRDLVIPKALKIKESTSKANIKKKIFISTYSYQLEQDSVSNH</sequence>